<evidence type="ECO:0000256" key="3">
    <source>
        <dbReference type="ARBA" id="ARBA00022448"/>
    </source>
</evidence>
<dbReference type="InterPro" id="IPR011701">
    <property type="entry name" value="MFS"/>
</dbReference>
<evidence type="ECO:0000313" key="11">
    <source>
        <dbReference type="EMBL" id="MBB6055724.1"/>
    </source>
</evidence>
<dbReference type="AlphaFoldDB" id="A0A841G9B3"/>
<feature type="transmembrane region" description="Helical" evidence="9">
    <location>
        <begin position="214"/>
        <end position="237"/>
    </location>
</feature>
<evidence type="ECO:0000259" key="10">
    <source>
        <dbReference type="PROSITE" id="PS50850"/>
    </source>
</evidence>
<feature type="transmembrane region" description="Helical" evidence="9">
    <location>
        <begin position="280"/>
        <end position="297"/>
    </location>
</feature>
<evidence type="ECO:0000256" key="4">
    <source>
        <dbReference type="ARBA" id="ARBA00022475"/>
    </source>
</evidence>
<feature type="transmembrane region" description="Helical" evidence="9">
    <location>
        <begin position="46"/>
        <end position="69"/>
    </location>
</feature>
<protein>
    <submittedName>
        <fullName evidence="11">SET family sugar efflux transporter-like MFS transporter</fullName>
    </submittedName>
</protein>
<dbReference type="PROSITE" id="PS50850">
    <property type="entry name" value="MFS"/>
    <property type="match status" value="1"/>
</dbReference>
<feature type="transmembrane region" description="Helical" evidence="9">
    <location>
        <begin position="173"/>
        <end position="193"/>
    </location>
</feature>
<evidence type="ECO:0000256" key="2">
    <source>
        <dbReference type="ARBA" id="ARBA00006523"/>
    </source>
</evidence>
<comment type="caution">
    <text evidence="11">The sequence shown here is derived from an EMBL/GenBank/DDBJ whole genome shotgun (WGS) entry which is preliminary data.</text>
</comment>
<dbReference type="PANTHER" id="PTHR23535">
    <property type="entry name" value="SUGAR EFFLUX TRANSPORTER A-RELATED"/>
    <property type="match status" value="1"/>
</dbReference>
<keyword evidence="4" id="KW-1003">Cell membrane</keyword>
<name>A0A841G9B3_9GAMM</name>
<organism evidence="11 12">
    <name type="scientific">Tolumonas osonensis</name>
    <dbReference type="NCBI Taxonomy" id="675874"/>
    <lineage>
        <taxon>Bacteria</taxon>
        <taxon>Pseudomonadati</taxon>
        <taxon>Pseudomonadota</taxon>
        <taxon>Gammaproteobacteria</taxon>
        <taxon>Aeromonadales</taxon>
        <taxon>Aeromonadaceae</taxon>
        <taxon>Tolumonas</taxon>
    </lineage>
</organism>
<feature type="transmembrane region" description="Helical" evidence="9">
    <location>
        <begin position="81"/>
        <end position="98"/>
    </location>
</feature>
<dbReference type="EMBL" id="JACHGR010000005">
    <property type="protein sequence ID" value="MBB6055724.1"/>
    <property type="molecule type" value="Genomic_DNA"/>
</dbReference>
<feature type="transmembrane region" description="Helical" evidence="9">
    <location>
        <begin position="338"/>
        <end position="356"/>
    </location>
</feature>
<reference evidence="11 12" key="1">
    <citation type="submission" date="2020-08" db="EMBL/GenBank/DDBJ databases">
        <title>Genomic Encyclopedia of Type Strains, Phase IV (KMG-IV): sequencing the most valuable type-strain genomes for metagenomic binning, comparative biology and taxonomic classification.</title>
        <authorList>
            <person name="Goeker M."/>
        </authorList>
    </citation>
    <scope>NUCLEOTIDE SEQUENCE [LARGE SCALE GENOMIC DNA]</scope>
    <source>
        <strain evidence="11 12">DSM 22975</strain>
    </source>
</reference>
<comment type="similarity">
    <text evidence="2">Belongs to the major facilitator superfamily. Set transporter family.</text>
</comment>
<feature type="transmembrane region" description="Helical" evidence="9">
    <location>
        <begin position="362"/>
        <end position="384"/>
    </location>
</feature>
<evidence type="ECO:0000256" key="1">
    <source>
        <dbReference type="ARBA" id="ARBA00004651"/>
    </source>
</evidence>
<dbReference type="GO" id="GO:0022857">
    <property type="term" value="F:transmembrane transporter activity"/>
    <property type="evidence" value="ECO:0007669"/>
    <property type="project" value="InterPro"/>
</dbReference>
<feature type="transmembrane region" description="Helical" evidence="9">
    <location>
        <begin position="249"/>
        <end position="268"/>
    </location>
</feature>
<comment type="subcellular location">
    <subcellularLocation>
        <location evidence="1">Cell membrane</location>
        <topology evidence="1">Multi-pass membrane protein</topology>
    </subcellularLocation>
</comment>
<feature type="transmembrane region" description="Helical" evidence="9">
    <location>
        <begin position="303"/>
        <end position="326"/>
    </location>
</feature>
<evidence type="ECO:0000256" key="5">
    <source>
        <dbReference type="ARBA" id="ARBA00022597"/>
    </source>
</evidence>
<dbReference type="CDD" id="cd17471">
    <property type="entry name" value="MFS_Set"/>
    <property type="match status" value="1"/>
</dbReference>
<feature type="transmembrane region" description="Helical" evidence="9">
    <location>
        <begin position="147"/>
        <end position="167"/>
    </location>
</feature>
<dbReference type="GO" id="GO:0005886">
    <property type="term" value="C:plasma membrane"/>
    <property type="evidence" value="ECO:0007669"/>
    <property type="project" value="UniProtKB-SubCell"/>
</dbReference>
<dbReference type="RefSeq" id="WP_188026475.1">
    <property type="nucleotide sequence ID" value="NZ_JACHGR010000005.1"/>
</dbReference>
<accession>A0A841G9B3</accession>
<dbReference type="Pfam" id="PF07690">
    <property type="entry name" value="MFS_1"/>
    <property type="match status" value="2"/>
</dbReference>
<dbReference type="InterPro" id="IPR020846">
    <property type="entry name" value="MFS_dom"/>
</dbReference>
<feature type="transmembrane region" description="Helical" evidence="9">
    <location>
        <begin position="104"/>
        <end position="126"/>
    </location>
</feature>
<gene>
    <name evidence="11" type="ORF">HNR75_001642</name>
</gene>
<keyword evidence="5" id="KW-0762">Sugar transport</keyword>
<keyword evidence="8 9" id="KW-0472">Membrane</keyword>
<dbReference type="PANTHER" id="PTHR23535:SF2">
    <property type="entry name" value="SUGAR EFFLUX TRANSPORTER A-RELATED"/>
    <property type="match status" value="1"/>
</dbReference>
<evidence type="ECO:0000256" key="7">
    <source>
        <dbReference type="ARBA" id="ARBA00022989"/>
    </source>
</evidence>
<keyword evidence="12" id="KW-1185">Reference proteome</keyword>
<evidence type="ECO:0000256" key="9">
    <source>
        <dbReference type="SAM" id="Phobius"/>
    </source>
</evidence>
<dbReference type="InterPro" id="IPR036259">
    <property type="entry name" value="MFS_trans_sf"/>
</dbReference>
<keyword evidence="3" id="KW-0813">Transport</keyword>
<evidence type="ECO:0000256" key="8">
    <source>
        <dbReference type="ARBA" id="ARBA00023136"/>
    </source>
</evidence>
<evidence type="ECO:0000256" key="6">
    <source>
        <dbReference type="ARBA" id="ARBA00022692"/>
    </source>
</evidence>
<dbReference type="Proteomes" id="UP000585721">
    <property type="component" value="Unassembled WGS sequence"/>
</dbReference>
<keyword evidence="7 9" id="KW-1133">Transmembrane helix</keyword>
<dbReference type="Gene3D" id="1.20.1250.20">
    <property type="entry name" value="MFS general substrate transporter like domains"/>
    <property type="match status" value="2"/>
</dbReference>
<dbReference type="SUPFAM" id="SSF103473">
    <property type="entry name" value="MFS general substrate transporter"/>
    <property type="match status" value="1"/>
</dbReference>
<proteinExistence type="inferred from homology"/>
<sequence>MKRLLPAFMRNPVEMSFMGVTFLTGLAIAFLVPVLSLFLSDELKVRPLLIGAFFTANAVMGIIIGQILARYSDNLTNRKPLIIICGIAGILGSLLYAFDRHFGVLISLGIVLMSVCGSITPQLYALAREYTDAENKQAVTFGTVMRAQFSLAWVIGPPLAFFIVAHFDFTRLFAGVAVLYLLCVVIMARYLPVIPRQAAAKLTSSGNIWQNRRLLLLFLSSFLLWTCNSMYLITMPLYISKALHWSQGLAGWLMGLAAGLEIPVMLLAGRYSLRIGNRKLMLISGMSAVAFYVVLLLSQQPSVLFLAQILNALFIGILAGIGMTCFQDLLPGYAGQASTLFSNSIRCGGIVAGMLAGTIVEWFQFDGVFICALGLSLCALLALWRISSL</sequence>
<evidence type="ECO:0000313" key="12">
    <source>
        <dbReference type="Proteomes" id="UP000585721"/>
    </source>
</evidence>
<keyword evidence="6 9" id="KW-0812">Transmembrane</keyword>
<feature type="domain" description="Major facilitator superfamily (MFS) profile" evidence="10">
    <location>
        <begin position="13"/>
        <end position="389"/>
    </location>
</feature>